<dbReference type="AlphaFoldDB" id="A0ABD2XIA4"/>
<accession>A0ABD2XIA4</accession>
<proteinExistence type="predicted"/>
<reference evidence="2 3" key="1">
    <citation type="journal article" date="2024" name="bioRxiv">
        <title>A reference genome for Trichogramma kaykai: A tiny desert-dwelling parasitoid wasp with competing sex-ratio distorters.</title>
        <authorList>
            <person name="Culotta J."/>
            <person name="Lindsey A.R."/>
        </authorList>
    </citation>
    <scope>NUCLEOTIDE SEQUENCE [LARGE SCALE GENOMIC DNA]</scope>
    <source>
        <strain evidence="2 3">KSX58</strain>
    </source>
</reference>
<name>A0ABD2XIA4_9HYME</name>
<keyword evidence="3" id="KW-1185">Reference proteome</keyword>
<comment type="caution">
    <text evidence="2">The sequence shown here is derived from an EMBL/GenBank/DDBJ whole genome shotgun (WGS) entry which is preliminary data.</text>
</comment>
<gene>
    <name evidence="2" type="ORF">TKK_002110</name>
</gene>
<feature type="region of interest" description="Disordered" evidence="1">
    <location>
        <begin position="1"/>
        <end position="24"/>
    </location>
</feature>
<dbReference type="EMBL" id="JBJJXI010000021">
    <property type="protein sequence ID" value="KAL3405052.1"/>
    <property type="molecule type" value="Genomic_DNA"/>
</dbReference>
<organism evidence="2 3">
    <name type="scientific">Trichogramma kaykai</name>
    <dbReference type="NCBI Taxonomy" id="54128"/>
    <lineage>
        <taxon>Eukaryota</taxon>
        <taxon>Metazoa</taxon>
        <taxon>Ecdysozoa</taxon>
        <taxon>Arthropoda</taxon>
        <taxon>Hexapoda</taxon>
        <taxon>Insecta</taxon>
        <taxon>Pterygota</taxon>
        <taxon>Neoptera</taxon>
        <taxon>Endopterygota</taxon>
        <taxon>Hymenoptera</taxon>
        <taxon>Apocrita</taxon>
        <taxon>Proctotrupomorpha</taxon>
        <taxon>Chalcidoidea</taxon>
        <taxon>Trichogrammatidae</taxon>
        <taxon>Trichogramma</taxon>
    </lineage>
</organism>
<evidence type="ECO:0000256" key="1">
    <source>
        <dbReference type="SAM" id="MobiDB-lite"/>
    </source>
</evidence>
<evidence type="ECO:0000313" key="3">
    <source>
        <dbReference type="Proteomes" id="UP001627154"/>
    </source>
</evidence>
<sequence>MYPVAIVPNPWRPTPTPTTTTTCSSFTQKGAKKRCVAEALKSKNSTVAILYAEGGTSPSESKKSLSFAGAHSYASRTQSHIFVTETEKGLKVKKCI</sequence>
<protein>
    <submittedName>
        <fullName evidence="2">Uncharacterized protein</fullName>
    </submittedName>
</protein>
<evidence type="ECO:0000313" key="2">
    <source>
        <dbReference type="EMBL" id="KAL3405052.1"/>
    </source>
</evidence>
<dbReference type="Proteomes" id="UP001627154">
    <property type="component" value="Unassembled WGS sequence"/>
</dbReference>